<dbReference type="InterPro" id="IPR001878">
    <property type="entry name" value="Znf_CCHC"/>
</dbReference>
<accession>A0AAP0FWS4</accession>
<dbReference type="InterPro" id="IPR036875">
    <property type="entry name" value="Znf_CCHC_sf"/>
</dbReference>
<dbReference type="SUPFAM" id="SSF57756">
    <property type="entry name" value="Retrovirus zinc finger-like domains"/>
    <property type="match status" value="1"/>
</dbReference>
<dbReference type="AlphaFoldDB" id="A0AAP0FWS4"/>
<name>A0AAP0FWS4_9ASPA</name>
<dbReference type="GO" id="GO:0008270">
    <property type="term" value="F:zinc ion binding"/>
    <property type="evidence" value="ECO:0007669"/>
    <property type="project" value="UniProtKB-KW"/>
</dbReference>
<protein>
    <recommendedName>
        <fullName evidence="2">CCHC-type domain-containing protein</fullName>
    </recommendedName>
</protein>
<proteinExistence type="predicted"/>
<dbReference type="GO" id="GO:0003676">
    <property type="term" value="F:nucleic acid binding"/>
    <property type="evidence" value="ECO:0007669"/>
    <property type="project" value="InterPro"/>
</dbReference>
<reference evidence="3 4" key="1">
    <citation type="journal article" date="2022" name="Nat. Plants">
        <title>Genomes of leafy and leafless Platanthera orchids illuminate the evolution of mycoheterotrophy.</title>
        <authorList>
            <person name="Li M.H."/>
            <person name="Liu K.W."/>
            <person name="Li Z."/>
            <person name="Lu H.C."/>
            <person name="Ye Q.L."/>
            <person name="Zhang D."/>
            <person name="Wang J.Y."/>
            <person name="Li Y.F."/>
            <person name="Zhong Z.M."/>
            <person name="Liu X."/>
            <person name="Yu X."/>
            <person name="Liu D.K."/>
            <person name="Tu X.D."/>
            <person name="Liu B."/>
            <person name="Hao Y."/>
            <person name="Liao X.Y."/>
            <person name="Jiang Y.T."/>
            <person name="Sun W.H."/>
            <person name="Chen J."/>
            <person name="Chen Y.Q."/>
            <person name="Ai Y."/>
            <person name="Zhai J.W."/>
            <person name="Wu S.S."/>
            <person name="Zhou Z."/>
            <person name="Hsiao Y.Y."/>
            <person name="Wu W.L."/>
            <person name="Chen Y.Y."/>
            <person name="Lin Y.F."/>
            <person name="Hsu J.L."/>
            <person name="Li C.Y."/>
            <person name="Wang Z.W."/>
            <person name="Zhao X."/>
            <person name="Zhong W.Y."/>
            <person name="Ma X.K."/>
            <person name="Ma L."/>
            <person name="Huang J."/>
            <person name="Chen G.Z."/>
            <person name="Huang M.Z."/>
            <person name="Huang L."/>
            <person name="Peng D.H."/>
            <person name="Luo Y.B."/>
            <person name="Zou S.Q."/>
            <person name="Chen S.P."/>
            <person name="Lan S."/>
            <person name="Tsai W.C."/>
            <person name="Van de Peer Y."/>
            <person name="Liu Z.J."/>
        </authorList>
    </citation>
    <scope>NUCLEOTIDE SEQUENCE [LARGE SCALE GENOMIC DNA]</scope>
    <source>
        <strain evidence="3">Lor287</strain>
    </source>
</reference>
<keyword evidence="1" id="KW-0863">Zinc-finger</keyword>
<evidence type="ECO:0000313" key="3">
    <source>
        <dbReference type="EMBL" id="KAK8919322.1"/>
    </source>
</evidence>
<keyword evidence="1" id="KW-0862">Zinc</keyword>
<feature type="domain" description="CCHC-type" evidence="2">
    <location>
        <begin position="155"/>
        <end position="168"/>
    </location>
</feature>
<keyword evidence="4" id="KW-1185">Reference proteome</keyword>
<evidence type="ECO:0000313" key="4">
    <source>
        <dbReference type="Proteomes" id="UP001418222"/>
    </source>
</evidence>
<keyword evidence="1" id="KW-0479">Metal-binding</keyword>
<organism evidence="3 4">
    <name type="scientific">Platanthera zijinensis</name>
    <dbReference type="NCBI Taxonomy" id="2320716"/>
    <lineage>
        <taxon>Eukaryota</taxon>
        <taxon>Viridiplantae</taxon>
        <taxon>Streptophyta</taxon>
        <taxon>Embryophyta</taxon>
        <taxon>Tracheophyta</taxon>
        <taxon>Spermatophyta</taxon>
        <taxon>Magnoliopsida</taxon>
        <taxon>Liliopsida</taxon>
        <taxon>Asparagales</taxon>
        <taxon>Orchidaceae</taxon>
        <taxon>Orchidoideae</taxon>
        <taxon>Orchideae</taxon>
        <taxon>Orchidinae</taxon>
        <taxon>Platanthera</taxon>
    </lineage>
</organism>
<dbReference type="PROSITE" id="PS50158">
    <property type="entry name" value="ZF_CCHC"/>
    <property type="match status" value="1"/>
</dbReference>
<sequence length="209" mass="23246">MGTITYKSDQIKSLEAKLQVERNLVVSYSKPKSVLPLIDEFVAQKGKAGLGFKGNTRADQFKRKGKAPVQPQNSKVPMMFRKVQLSSNRYDHEHIHNHIKTDVLKNKGVNANRSTHVHKSNGYKKSVGEATAAPALDKNFSAKGISRPRYNKYECWCCGKRGHFALDCWHNTSGRKNNSLPVRRAAGSFDVNGANLNQGSKTYLGSKGK</sequence>
<dbReference type="EMBL" id="JBBWWQ010000019">
    <property type="protein sequence ID" value="KAK8919322.1"/>
    <property type="molecule type" value="Genomic_DNA"/>
</dbReference>
<dbReference type="Proteomes" id="UP001418222">
    <property type="component" value="Unassembled WGS sequence"/>
</dbReference>
<evidence type="ECO:0000256" key="1">
    <source>
        <dbReference type="PROSITE-ProRule" id="PRU00047"/>
    </source>
</evidence>
<gene>
    <name evidence="3" type="ORF">KSP39_PZI022020</name>
</gene>
<evidence type="ECO:0000259" key="2">
    <source>
        <dbReference type="PROSITE" id="PS50158"/>
    </source>
</evidence>
<dbReference type="Gene3D" id="4.10.60.10">
    <property type="entry name" value="Zinc finger, CCHC-type"/>
    <property type="match status" value="1"/>
</dbReference>
<comment type="caution">
    <text evidence="3">The sequence shown here is derived from an EMBL/GenBank/DDBJ whole genome shotgun (WGS) entry which is preliminary data.</text>
</comment>